<comment type="caution">
    <text evidence="2">The sequence shown here is derived from an EMBL/GenBank/DDBJ whole genome shotgun (WGS) entry which is preliminary data.</text>
</comment>
<dbReference type="AlphaFoldDB" id="A0A5C6FN31"/>
<accession>A0A5C6FN31</accession>
<reference evidence="2 3" key="1">
    <citation type="submission" date="2019-02" db="EMBL/GenBank/DDBJ databases">
        <title>Deep-cultivation of Planctomycetes and their phenomic and genomic characterization uncovers novel biology.</title>
        <authorList>
            <person name="Wiegand S."/>
            <person name="Jogler M."/>
            <person name="Boedeker C."/>
            <person name="Pinto D."/>
            <person name="Vollmers J."/>
            <person name="Rivas-Marin E."/>
            <person name="Kohn T."/>
            <person name="Peeters S.H."/>
            <person name="Heuer A."/>
            <person name="Rast P."/>
            <person name="Oberbeckmann S."/>
            <person name="Bunk B."/>
            <person name="Jeske O."/>
            <person name="Meyerdierks A."/>
            <person name="Storesund J.E."/>
            <person name="Kallscheuer N."/>
            <person name="Luecker S."/>
            <person name="Lage O.M."/>
            <person name="Pohl T."/>
            <person name="Merkel B.J."/>
            <person name="Hornburger P."/>
            <person name="Mueller R.-W."/>
            <person name="Bruemmer F."/>
            <person name="Labrenz M."/>
            <person name="Spormann A.M."/>
            <person name="Op Den Camp H."/>
            <person name="Overmann J."/>
            <person name="Amann R."/>
            <person name="Jetten M.S.M."/>
            <person name="Mascher T."/>
            <person name="Medema M.H."/>
            <person name="Devos D.P."/>
            <person name="Kaster A.-K."/>
            <person name="Ovreas L."/>
            <person name="Rohde M."/>
            <person name="Galperin M.Y."/>
            <person name="Jogler C."/>
        </authorList>
    </citation>
    <scope>NUCLEOTIDE SEQUENCE [LARGE SCALE GENOMIC DNA]</scope>
    <source>
        <strain evidence="2 3">V7</strain>
    </source>
</reference>
<dbReference type="Proteomes" id="UP000316476">
    <property type="component" value="Unassembled WGS sequence"/>
</dbReference>
<evidence type="ECO:0000256" key="1">
    <source>
        <dbReference type="SAM" id="Phobius"/>
    </source>
</evidence>
<gene>
    <name evidence="2" type="ORF">V7x_00610</name>
</gene>
<evidence type="ECO:0000313" key="2">
    <source>
        <dbReference type="EMBL" id="TWU64517.1"/>
    </source>
</evidence>
<feature type="transmembrane region" description="Helical" evidence="1">
    <location>
        <begin position="91"/>
        <end position="110"/>
    </location>
</feature>
<feature type="transmembrane region" description="Helical" evidence="1">
    <location>
        <begin position="36"/>
        <end position="61"/>
    </location>
</feature>
<keyword evidence="1" id="KW-0812">Transmembrane</keyword>
<name>A0A5C6FN31_9PLAN</name>
<protein>
    <submittedName>
        <fullName evidence="2">Uncharacterized protein</fullName>
    </submittedName>
</protein>
<dbReference type="EMBL" id="SJPZ01000001">
    <property type="protein sequence ID" value="TWU64517.1"/>
    <property type="molecule type" value="Genomic_DNA"/>
</dbReference>
<evidence type="ECO:0000313" key="3">
    <source>
        <dbReference type="Proteomes" id="UP000316476"/>
    </source>
</evidence>
<keyword evidence="1" id="KW-1133">Transmembrane helix</keyword>
<proteinExistence type="predicted"/>
<sequence length="153" mass="17376">MWFLDRHLLEHWRAPESWWNDPIGALYCTVVYTIQIVVSFVLGYIVVLILTLGLMIGLGLLPTSFNPFDLSFATGNALVETGVWKSLSGHFGFLILVHVGAFSYQFYYPVHRYLVGYWYKLAGPSCVTVYPDCWPPLNGNYVDLASMEMAGRQ</sequence>
<keyword evidence="1" id="KW-0472">Membrane</keyword>
<organism evidence="2 3">
    <name type="scientific">Crateriforma conspicua</name>
    <dbReference type="NCBI Taxonomy" id="2527996"/>
    <lineage>
        <taxon>Bacteria</taxon>
        <taxon>Pseudomonadati</taxon>
        <taxon>Planctomycetota</taxon>
        <taxon>Planctomycetia</taxon>
        <taxon>Planctomycetales</taxon>
        <taxon>Planctomycetaceae</taxon>
        <taxon>Crateriforma</taxon>
    </lineage>
</organism>